<comment type="caution">
    <text evidence="1">The sequence shown here is derived from an EMBL/GenBank/DDBJ whole genome shotgun (WGS) entry which is preliminary data.</text>
</comment>
<dbReference type="NCBIfam" id="TIGR02856">
    <property type="entry name" value="spore_yqfC"/>
    <property type="match status" value="1"/>
</dbReference>
<dbReference type="InterPro" id="IPR022477">
    <property type="entry name" value="Spore_YqfC"/>
</dbReference>
<protein>
    <submittedName>
        <fullName evidence="1">Sporulation protein YqfC</fullName>
    </submittedName>
</protein>
<proteinExistence type="predicted"/>
<dbReference type="InterPro" id="IPR022476">
    <property type="entry name" value="Spore_YabP/YqfC"/>
</dbReference>
<dbReference type="InterPro" id="IPR038705">
    <property type="entry name" value="YabP_sf"/>
</dbReference>
<evidence type="ECO:0000313" key="2">
    <source>
        <dbReference type="Proteomes" id="UP000823201"/>
    </source>
</evidence>
<dbReference type="Proteomes" id="UP000823201">
    <property type="component" value="Unassembled WGS sequence"/>
</dbReference>
<dbReference type="Gene3D" id="2.60.40.2000">
    <property type="match status" value="1"/>
</dbReference>
<organism evidence="1 2">
    <name type="scientific">Sporolactobacillus spathodeae</name>
    <dbReference type="NCBI Taxonomy" id="1465502"/>
    <lineage>
        <taxon>Bacteria</taxon>
        <taxon>Bacillati</taxon>
        <taxon>Bacillota</taxon>
        <taxon>Bacilli</taxon>
        <taxon>Bacillales</taxon>
        <taxon>Sporolactobacillaceae</taxon>
        <taxon>Sporolactobacillus</taxon>
    </lineage>
</organism>
<reference evidence="1 2" key="1">
    <citation type="submission" date="2021-01" db="EMBL/GenBank/DDBJ databases">
        <title>Genomic Encyclopedia of Type Strains, Phase IV (KMG-IV): sequencing the most valuable type-strain genomes for metagenomic binning, comparative biology and taxonomic classification.</title>
        <authorList>
            <person name="Goeker M."/>
        </authorList>
    </citation>
    <scope>NUCLEOTIDE SEQUENCE [LARGE SCALE GENOMIC DNA]</scope>
    <source>
        <strain evidence="1 2">DSM 100968</strain>
    </source>
</reference>
<keyword evidence="2" id="KW-1185">Reference proteome</keyword>
<dbReference type="Pfam" id="PF07873">
    <property type="entry name" value="YabP"/>
    <property type="match status" value="1"/>
</dbReference>
<dbReference type="EMBL" id="JAFBEV010000005">
    <property type="protein sequence ID" value="MBM7657342.1"/>
    <property type="molecule type" value="Genomic_DNA"/>
</dbReference>
<gene>
    <name evidence="1" type="ORF">JOC27_000785</name>
</gene>
<name>A0ABS2Q8Q5_9BACL</name>
<accession>A0ABS2Q8Q5</accession>
<evidence type="ECO:0000313" key="1">
    <source>
        <dbReference type="EMBL" id="MBM7657342.1"/>
    </source>
</evidence>
<sequence>MKKKWTRQMKKWFSEISDIPADIIMDLPKVTLVGQSHLSIENYQSVVHFSDNQLILALEKGELHIGGEHFVLEVILEKEILLEGLVKSVQFVEH</sequence>
<dbReference type="RefSeq" id="WP_205005687.1">
    <property type="nucleotide sequence ID" value="NZ_CBCRXA010000004.1"/>
</dbReference>